<sequence length="91" mass="10113">MGPSKTFISGEKYDRGWVRGTSVSHKSESREMGWGSEALLGKPGSPIENRWRGRHSSSRELKWPFVSFAESLHEHRGGMSQLTARPGTGNV</sequence>
<feature type="region of interest" description="Disordered" evidence="1">
    <location>
        <begin position="21"/>
        <end position="41"/>
    </location>
</feature>
<reference evidence="2 4" key="1">
    <citation type="journal article" date="2019" name="Sci. Rep.">
        <title>Orb-weaving spider Araneus ventricosus genome elucidates the spidroin gene catalogue.</title>
        <authorList>
            <person name="Kono N."/>
            <person name="Nakamura H."/>
            <person name="Ohtoshi R."/>
            <person name="Moran D.A.P."/>
            <person name="Shinohara A."/>
            <person name="Yoshida Y."/>
            <person name="Fujiwara M."/>
            <person name="Mori M."/>
            <person name="Tomita M."/>
            <person name="Arakawa K."/>
        </authorList>
    </citation>
    <scope>NUCLEOTIDE SEQUENCE [LARGE SCALE GENOMIC DNA]</scope>
</reference>
<protein>
    <submittedName>
        <fullName evidence="2">Uncharacterized protein</fullName>
    </submittedName>
</protein>
<gene>
    <name evidence="3" type="ORF">AVEN_123060_1</name>
    <name evidence="2" type="ORF">AVEN_34473_1</name>
</gene>
<evidence type="ECO:0000256" key="1">
    <source>
        <dbReference type="SAM" id="MobiDB-lite"/>
    </source>
</evidence>
<evidence type="ECO:0000313" key="3">
    <source>
        <dbReference type="EMBL" id="GBN28867.1"/>
    </source>
</evidence>
<evidence type="ECO:0000313" key="4">
    <source>
        <dbReference type="Proteomes" id="UP000499080"/>
    </source>
</evidence>
<name>A0A4Y2MQZ2_ARAVE</name>
<evidence type="ECO:0000313" key="2">
    <source>
        <dbReference type="EMBL" id="GBN28780.1"/>
    </source>
</evidence>
<dbReference type="AlphaFoldDB" id="A0A4Y2MQZ2"/>
<comment type="caution">
    <text evidence="2">The sequence shown here is derived from an EMBL/GenBank/DDBJ whole genome shotgun (WGS) entry which is preliminary data.</text>
</comment>
<keyword evidence="4" id="KW-1185">Reference proteome</keyword>
<proteinExistence type="predicted"/>
<accession>A0A4Y2MQZ2</accession>
<organism evidence="2 4">
    <name type="scientific">Araneus ventricosus</name>
    <name type="common">Orbweaver spider</name>
    <name type="synonym">Epeira ventricosa</name>
    <dbReference type="NCBI Taxonomy" id="182803"/>
    <lineage>
        <taxon>Eukaryota</taxon>
        <taxon>Metazoa</taxon>
        <taxon>Ecdysozoa</taxon>
        <taxon>Arthropoda</taxon>
        <taxon>Chelicerata</taxon>
        <taxon>Arachnida</taxon>
        <taxon>Araneae</taxon>
        <taxon>Araneomorphae</taxon>
        <taxon>Entelegynae</taxon>
        <taxon>Araneoidea</taxon>
        <taxon>Araneidae</taxon>
        <taxon>Araneus</taxon>
    </lineage>
</organism>
<dbReference type="EMBL" id="BGPR01283163">
    <property type="protein sequence ID" value="GBN28780.1"/>
    <property type="molecule type" value="Genomic_DNA"/>
</dbReference>
<dbReference type="EMBL" id="BGPR01283200">
    <property type="protein sequence ID" value="GBN28867.1"/>
    <property type="molecule type" value="Genomic_DNA"/>
</dbReference>
<dbReference type="Proteomes" id="UP000499080">
    <property type="component" value="Unassembled WGS sequence"/>
</dbReference>